<comment type="subcellular location">
    <subcellularLocation>
        <location evidence="1">Nucleus</location>
    </subcellularLocation>
</comment>
<feature type="region of interest" description="Disordered" evidence="6">
    <location>
        <begin position="533"/>
        <end position="553"/>
    </location>
</feature>
<keyword evidence="2" id="KW-0678">Repressor</keyword>
<gene>
    <name evidence="7" type="ORF">EPUS_05624</name>
</gene>
<evidence type="ECO:0000313" key="8">
    <source>
        <dbReference type="Proteomes" id="UP000019373"/>
    </source>
</evidence>
<feature type="region of interest" description="Disordered" evidence="6">
    <location>
        <begin position="62"/>
        <end position="226"/>
    </location>
</feature>
<feature type="compositionally biased region" description="Polar residues" evidence="6">
    <location>
        <begin position="703"/>
        <end position="717"/>
    </location>
</feature>
<dbReference type="OMA" id="DTPWANP"/>
<keyword evidence="5" id="KW-0539">Nucleus</keyword>
<evidence type="ECO:0000256" key="2">
    <source>
        <dbReference type="ARBA" id="ARBA00022491"/>
    </source>
</evidence>
<sequence>MVEENGEESTQLDKMEALGHPISNNQPEYANTRDLLDEGRSSSLSDLEDGVEEVDLVLGNSPVARHIEADSEAETERLENSPNKNLNHNGIVIGHLPYTQSPSKLAQSALPQAAEQELFSDSGVSSPGTSDEDLESELRSENTAASDTGVGVEAAQIRGSSPRKRKHLEMEDDSGSEADAEEVRRLRRRTESMRSEADEETEPGLSREPTIEPMGGVPNDQDLQEDTSNVLRIAQDHLNPKGLTDSNAKHSTSIGRGTLKDITEEGEHLGKVTELGVDETRVGSDEEERVEGEDEDVEAVARDEEEYAKKMAAMDSLAALEKHFAALRDRLYDERIVTLNEELAQLSAPKPSHPEFLRQIECIRKYRDEKFDLEQKLLVYKIKSLKTKSVAQRSQIHSAYFQTVRDVREKHLDRIGEQLSRVRRDHVKTDEKIPSYSIPFPSRRSTQITQQSSYNKEVSILSGVAKYVGFPAAPSVKAALQAEMDEDMEKMGISLNHIRNNKPTQSKLSRSAFASTMSRPAAEEQFLEQNPWANPQHPVHQQQHTGRLSRRVSDQTQIADAIITPATQKSLVDLDRPAGSASTIPEHLSAQASSASARPYDHDGRVQQQPTEFRATAADPHSPAADEKPPQPRHRPQSLSPIEARKHNAGAYDATPSKRNSIGGAATATGSGGAASQPYKPSRIALFSTPSRPESLVHNGSSNNEMGARHATSSPITLHQHARENNLTSTTALSRIGAR</sequence>
<evidence type="ECO:0000256" key="5">
    <source>
        <dbReference type="ARBA" id="ARBA00023242"/>
    </source>
</evidence>
<organism evidence="7 8">
    <name type="scientific">Endocarpon pusillum (strain Z07020 / HMAS-L-300199)</name>
    <name type="common">Lichen-forming fungus</name>
    <dbReference type="NCBI Taxonomy" id="1263415"/>
    <lineage>
        <taxon>Eukaryota</taxon>
        <taxon>Fungi</taxon>
        <taxon>Dikarya</taxon>
        <taxon>Ascomycota</taxon>
        <taxon>Pezizomycotina</taxon>
        <taxon>Eurotiomycetes</taxon>
        <taxon>Chaetothyriomycetidae</taxon>
        <taxon>Verrucariales</taxon>
        <taxon>Verrucariaceae</taxon>
        <taxon>Endocarpon</taxon>
    </lineage>
</organism>
<feature type="region of interest" description="Disordered" evidence="6">
    <location>
        <begin position="1"/>
        <end position="33"/>
    </location>
</feature>
<dbReference type="PANTHER" id="PTHR21964">
    <property type="entry name" value="BREAST CANCER METASTASIS-SUPPRESSOR 1"/>
    <property type="match status" value="1"/>
</dbReference>
<keyword evidence="4" id="KW-0804">Transcription</keyword>
<dbReference type="GO" id="GO:0010468">
    <property type="term" value="P:regulation of gene expression"/>
    <property type="evidence" value="ECO:0007669"/>
    <property type="project" value="UniProtKB-ARBA"/>
</dbReference>
<dbReference type="Proteomes" id="UP000019373">
    <property type="component" value="Unassembled WGS sequence"/>
</dbReference>
<feature type="compositionally biased region" description="Polar residues" evidence="6">
    <location>
        <begin position="98"/>
        <end position="110"/>
    </location>
</feature>
<evidence type="ECO:0000313" key="7">
    <source>
        <dbReference type="EMBL" id="ERF68485.1"/>
    </source>
</evidence>
<evidence type="ECO:0000256" key="6">
    <source>
        <dbReference type="SAM" id="MobiDB-lite"/>
    </source>
</evidence>
<feature type="compositionally biased region" description="Acidic residues" evidence="6">
    <location>
        <begin position="285"/>
        <end position="297"/>
    </location>
</feature>
<protein>
    <recommendedName>
        <fullName evidence="9">Transcriptional regulatory protein DEP1</fullName>
    </recommendedName>
</protein>
<dbReference type="eggNOG" id="ENOG502S14R">
    <property type="taxonomic scope" value="Eukaryota"/>
</dbReference>
<evidence type="ECO:0008006" key="9">
    <source>
        <dbReference type="Google" id="ProtNLM"/>
    </source>
</evidence>
<dbReference type="EMBL" id="KE721517">
    <property type="protein sequence ID" value="ERF68485.1"/>
    <property type="molecule type" value="Genomic_DNA"/>
</dbReference>
<dbReference type="HOGENOM" id="CLU_012439_0_0_1"/>
<dbReference type="SMART" id="SM01401">
    <property type="entry name" value="Sds3"/>
    <property type="match status" value="1"/>
</dbReference>
<dbReference type="OrthoDB" id="20886at2759"/>
<feature type="compositionally biased region" description="Basic and acidic residues" evidence="6">
    <location>
        <begin position="65"/>
        <end position="79"/>
    </location>
</feature>
<feature type="region of interest" description="Disordered" evidence="6">
    <location>
        <begin position="703"/>
        <end position="739"/>
    </location>
</feature>
<feature type="compositionally biased region" description="Polar residues" evidence="6">
    <location>
        <begin position="533"/>
        <end position="546"/>
    </location>
</feature>
<feature type="region of interest" description="Disordered" evidence="6">
    <location>
        <begin position="238"/>
        <end position="259"/>
    </location>
</feature>
<dbReference type="InterPro" id="IPR013907">
    <property type="entry name" value="Sds3"/>
</dbReference>
<dbReference type="Gene3D" id="1.20.5.1500">
    <property type="match status" value="1"/>
</dbReference>
<evidence type="ECO:0000256" key="3">
    <source>
        <dbReference type="ARBA" id="ARBA00023015"/>
    </source>
</evidence>
<dbReference type="GO" id="GO:0005654">
    <property type="term" value="C:nucleoplasm"/>
    <property type="evidence" value="ECO:0007669"/>
    <property type="project" value="UniProtKB-ARBA"/>
</dbReference>
<feature type="region of interest" description="Disordered" evidence="6">
    <location>
        <begin position="588"/>
        <end position="607"/>
    </location>
</feature>
<feature type="region of interest" description="Disordered" evidence="6">
    <location>
        <begin position="278"/>
        <end position="297"/>
    </location>
</feature>
<feature type="compositionally biased region" description="Polar residues" evidence="6">
    <location>
        <begin position="244"/>
        <end position="255"/>
    </location>
</feature>
<feature type="compositionally biased region" description="Basic and acidic residues" evidence="6">
    <location>
        <begin position="181"/>
        <end position="196"/>
    </location>
</feature>
<name>U1HEJ7_ENDPU</name>
<dbReference type="AlphaFoldDB" id="U1HEJ7"/>
<feature type="compositionally biased region" description="Acidic residues" evidence="6">
    <location>
        <begin position="170"/>
        <end position="180"/>
    </location>
</feature>
<reference evidence="8" key="1">
    <citation type="journal article" date="2014" name="BMC Genomics">
        <title>Genome characteristics reveal the impact of lichenization on lichen-forming fungus Endocarpon pusillum Hedwig (Verrucariales, Ascomycota).</title>
        <authorList>
            <person name="Wang Y.-Y."/>
            <person name="Liu B."/>
            <person name="Zhang X.-Y."/>
            <person name="Zhou Q.-M."/>
            <person name="Zhang T."/>
            <person name="Li H."/>
            <person name="Yu Y.-F."/>
            <person name="Zhang X.-L."/>
            <person name="Hao X.-Y."/>
            <person name="Wang M."/>
            <person name="Wang L."/>
            <person name="Wei J.-C."/>
        </authorList>
    </citation>
    <scope>NUCLEOTIDE SEQUENCE [LARGE SCALE GENOMIC DNA]</scope>
    <source>
        <strain evidence="8">Z07020 / HMAS-L-300199</strain>
    </source>
</reference>
<accession>U1HEJ7</accession>
<keyword evidence="3" id="KW-0805">Transcription regulation</keyword>
<evidence type="ECO:0000256" key="1">
    <source>
        <dbReference type="ARBA" id="ARBA00004123"/>
    </source>
</evidence>
<dbReference type="RefSeq" id="XP_007805836.1">
    <property type="nucleotide sequence ID" value="XM_007807645.1"/>
</dbReference>
<dbReference type="GeneID" id="19240572"/>
<feature type="region of interest" description="Disordered" evidence="6">
    <location>
        <begin position="613"/>
        <end position="679"/>
    </location>
</feature>
<evidence type="ECO:0000256" key="4">
    <source>
        <dbReference type="ARBA" id="ARBA00023163"/>
    </source>
</evidence>
<dbReference type="Pfam" id="PF08598">
    <property type="entry name" value="Sds3"/>
    <property type="match status" value="1"/>
</dbReference>
<proteinExistence type="predicted"/>
<keyword evidence="8" id="KW-1185">Reference proteome</keyword>